<evidence type="ECO:0000313" key="15">
    <source>
        <dbReference type="Proteomes" id="UP001163823"/>
    </source>
</evidence>
<evidence type="ECO:0000259" key="12">
    <source>
        <dbReference type="Pfam" id="PF24657"/>
    </source>
</evidence>
<dbReference type="InterPro" id="IPR036388">
    <property type="entry name" value="WH-like_DNA-bd_sf"/>
</dbReference>
<keyword evidence="5" id="KW-0539">Nucleus</keyword>
<dbReference type="Gene3D" id="1.10.10.10">
    <property type="entry name" value="Winged helix-like DNA-binding domain superfamily/Winged helix DNA-binding domain"/>
    <property type="match status" value="1"/>
</dbReference>
<dbReference type="InterPro" id="IPR056063">
    <property type="entry name" value="DUF7646"/>
</dbReference>
<evidence type="ECO:0000259" key="7">
    <source>
        <dbReference type="Pfam" id="PF04182"/>
    </source>
</evidence>
<gene>
    <name evidence="14" type="ORF">O6P43_027568</name>
</gene>
<reference evidence="14" key="1">
    <citation type="journal article" date="2023" name="Science">
        <title>Elucidation of the pathway for biosynthesis of saponin adjuvants from the soapbark tree.</title>
        <authorList>
            <person name="Reed J."/>
            <person name="Orme A."/>
            <person name="El-Demerdash A."/>
            <person name="Owen C."/>
            <person name="Martin L.B.B."/>
            <person name="Misra R.C."/>
            <person name="Kikuchi S."/>
            <person name="Rejzek M."/>
            <person name="Martin A.C."/>
            <person name="Harkess A."/>
            <person name="Leebens-Mack J."/>
            <person name="Louveau T."/>
            <person name="Stephenson M.J."/>
            <person name="Osbourn A."/>
        </authorList>
    </citation>
    <scope>NUCLEOTIDE SEQUENCE</scope>
    <source>
        <strain evidence="14">S10</strain>
    </source>
</reference>
<evidence type="ECO:0000259" key="8">
    <source>
        <dbReference type="Pfam" id="PF23704"/>
    </source>
</evidence>
<feature type="region of interest" description="Disordered" evidence="6">
    <location>
        <begin position="449"/>
        <end position="477"/>
    </location>
</feature>
<dbReference type="GO" id="GO:0042791">
    <property type="term" value="P:5S class rRNA transcription by RNA polymerase III"/>
    <property type="evidence" value="ECO:0007669"/>
    <property type="project" value="TreeGrafter"/>
</dbReference>
<name>A0AAD7PDH0_QUISA</name>
<dbReference type="Pfam" id="PF23704">
    <property type="entry name" value="WHD_GTF3C1_N"/>
    <property type="match status" value="1"/>
</dbReference>
<keyword evidence="2" id="KW-0597">Phosphoprotein</keyword>
<dbReference type="KEGG" id="qsa:O6P43_027568"/>
<comment type="caution">
    <text evidence="14">The sequence shown here is derived from an EMBL/GenBank/DDBJ whole genome shotgun (WGS) entry which is preliminary data.</text>
</comment>
<keyword evidence="4" id="KW-0804">Transcription</keyword>
<dbReference type="InterPro" id="IPR007309">
    <property type="entry name" value="TFIIIC_Bblock-bd"/>
</dbReference>
<dbReference type="GO" id="GO:0003677">
    <property type="term" value="F:DNA binding"/>
    <property type="evidence" value="ECO:0007669"/>
    <property type="project" value="UniProtKB-KW"/>
</dbReference>
<protein>
    <submittedName>
        <fullName evidence="14">B-block-binding subunit of tfiiic protein</fullName>
    </submittedName>
</protein>
<evidence type="ECO:0000256" key="3">
    <source>
        <dbReference type="ARBA" id="ARBA00023125"/>
    </source>
</evidence>
<dbReference type="Pfam" id="PF24658">
    <property type="entry name" value="DUF7647"/>
    <property type="match status" value="1"/>
</dbReference>
<evidence type="ECO:0000259" key="11">
    <source>
        <dbReference type="Pfam" id="PF24655"/>
    </source>
</evidence>
<dbReference type="InterPro" id="IPR036390">
    <property type="entry name" value="WH_DNA-bd_sf"/>
</dbReference>
<dbReference type="CDD" id="cd16169">
    <property type="entry name" value="Tau138_eWH"/>
    <property type="match status" value="1"/>
</dbReference>
<dbReference type="GO" id="GO:0006384">
    <property type="term" value="P:transcription initiation at RNA polymerase III promoter"/>
    <property type="evidence" value="ECO:0007669"/>
    <property type="project" value="InterPro"/>
</dbReference>
<feature type="domain" description="DUF7645" evidence="11">
    <location>
        <begin position="911"/>
        <end position="970"/>
    </location>
</feature>
<evidence type="ECO:0000313" key="14">
    <source>
        <dbReference type="EMBL" id="KAJ7951536.1"/>
    </source>
</evidence>
<feature type="domain" description="DUF7646" evidence="12">
    <location>
        <begin position="329"/>
        <end position="412"/>
    </location>
</feature>
<dbReference type="InterPro" id="IPR056020">
    <property type="entry name" value="DUF7599"/>
</dbReference>
<dbReference type="Pfam" id="PF24657">
    <property type="entry name" value="DUF7646"/>
    <property type="match status" value="1"/>
</dbReference>
<dbReference type="GO" id="GO:0005634">
    <property type="term" value="C:nucleus"/>
    <property type="evidence" value="ECO:0007669"/>
    <property type="project" value="UniProtKB-SubCell"/>
</dbReference>
<feature type="region of interest" description="Disordered" evidence="6">
    <location>
        <begin position="1441"/>
        <end position="1468"/>
    </location>
</feature>
<dbReference type="PANTHER" id="PTHR15180">
    <property type="entry name" value="GENERAL TRANSCRIPTION FACTOR 3C POLYPEPTIDE 1"/>
    <property type="match status" value="1"/>
</dbReference>
<dbReference type="Pfam" id="PF24655">
    <property type="entry name" value="DUF7645"/>
    <property type="match status" value="1"/>
</dbReference>
<feature type="domain" description="DUF7599" evidence="10">
    <location>
        <begin position="239"/>
        <end position="318"/>
    </location>
</feature>
<proteinExistence type="predicted"/>
<dbReference type="InterPro" id="IPR056467">
    <property type="entry name" value="eWH_GTF3C1"/>
</dbReference>
<feature type="compositionally biased region" description="Basic and acidic residues" evidence="6">
    <location>
        <begin position="1451"/>
        <end position="1468"/>
    </location>
</feature>
<evidence type="ECO:0000256" key="2">
    <source>
        <dbReference type="ARBA" id="ARBA00022553"/>
    </source>
</evidence>
<dbReference type="InterPro" id="IPR056062">
    <property type="entry name" value="DUF7645"/>
</dbReference>
<dbReference type="InterPro" id="IPR056064">
    <property type="entry name" value="DUF7647"/>
</dbReference>
<dbReference type="Proteomes" id="UP001163823">
    <property type="component" value="Chromosome 11"/>
</dbReference>
<evidence type="ECO:0000256" key="1">
    <source>
        <dbReference type="ARBA" id="ARBA00004123"/>
    </source>
</evidence>
<dbReference type="PANTHER" id="PTHR15180:SF1">
    <property type="entry name" value="GENERAL TRANSCRIPTION FACTOR 3C POLYPEPTIDE 1"/>
    <property type="match status" value="1"/>
</dbReference>
<dbReference type="GO" id="GO:0000127">
    <property type="term" value="C:transcription factor TFIIIC complex"/>
    <property type="evidence" value="ECO:0007669"/>
    <property type="project" value="InterPro"/>
</dbReference>
<feature type="domain" description="B-block binding subunit of TFIIIC" evidence="7">
    <location>
        <begin position="112"/>
        <end position="194"/>
    </location>
</feature>
<feature type="region of interest" description="Disordered" evidence="6">
    <location>
        <begin position="971"/>
        <end position="1010"/>
    </location>
</feature>
<dbReference type="InterPro" id="IPR056428">
    <property type="entry name" value="WH_GTF3C1"/>
</dbReference>
<sequence>MDSIINTAVEEICCQLDNGLTLTVLWSKLQPFLATSNLDLSPGVKKAIWANLLRVPTLRFVSENELCSSDDPSIQSFEDAEKLNLKIVAQQNLMDNFFGIYNVPSVNAKLPPKQRRALQHIVAAKTNGITQSQLGDELGVKKTNMFYVLRQLECQGLIVKHSAVERKKETCIDGKSKYHPCVTTNMIYLNRYAQRLGSQQRFEITKEEQIVESLVDANGEASNRDGLAGDRVKIDIHIKDYTPQVNAIRDKLEKANNKVLVVSDIKKDLGYCGSPSRHRAWREIFRLLKENHIVEQFEAKVNNKIEVCLRLLKPLASGSGGEGQKLKCGKKCQISEQLVELPIECQIYDMIDAAGPDGLSSKEMCERLGIDHKKNYSRLLCMLSRFGMNLQAEQHEKVTMYRFWTSRNFNPELATAIHTTNENKISDVHIPDILKKKFCEYDTSTFNENLDASGEMEDTEKNRELSGGSPVDTDSEHMALHPNSKNLQKLVLDSRGTASDVEHSLVSAVAETDVNLSGTSPPTDLKQFKTGSFQRYPCLSPTVDGTRREKRILQRLEDEKFILKPEMRSWLTSFEKDKGTTIDRKTIDRILIKLQEQGQCKCIEINVPVMTNFSNSRSIQVVVHPSVQSLPPELLCDIQDRVRSFEVGIRSQCSFRQKDNGTIPVLEDIERSQNCIDSDYQAIRAGAMRANGFILAKMIRAKLLHSFLWDYVHSSVSSSDASSSEIYEQNNPHRSSKLFSLEASIRAIPVELFLQVVGSTQKYDDMLQKCKMGLHLLDLPLEEYKILMNTHATGRLSLVIDILRRLKLIRMVTDVQSKDGIGVPHTAFTHAMELKPYIEEPLSKDATSFSFRTLDLRPRIRHDFVLSNREAVNKYWQTLEYCYAAADQKAALLAFPGSAVHEVFRYRSWASVRLMTAEQRGELLKRVMKDDTNEKMSLKECEMIAKDLNLTLEQVLRVYYDRRQQRLNKYQIEGNEYHPLGRNHDSSRRRRKRSSEASSAKHPRIDTATGQLVDQRLGIVPDTVDQIMEEQNALLCHSGEHNLPAFQEEGNPEIEDLEANEDEESCPLITQCLFSKMKPTRQKRFSWTDETDRQLVVQYARRRAALGANYHRVDWASLSGLPAPPSTCQKRMVWLNSNTRFRKSVMRLCNILSERYAEYLEKIQNMSMDKDDCRLSEQCSSKEGLAKTLNRDVETHETGLKEEPWDDFENKKVKIALDEVLHCKKIAKLEASKKVRSLPKEWSELDANTEEYNSEEYEGIASTIPNEVVQNHGRRRQKIPAQRLRRDRVNKKINKLSNDGVNVNTQVYQSLAISNAVELFKLIFLSSSTAAEVPNLLAEILRRYSEHDLFAAFNYLRMKKIMNGGNESQPFELSQQFLHSVSRSPFPSNTGKRAGKFACWLHERNKELTEGGTDIAEDLQCGDIFQLFAVVSSGELSISPTLPDNGVGEAEDLRSSKRKIDSESSDGGKAKKLKSLFALEGEVISRREKGFPGISVSANRVTISRVDTVDLFKDFSTCTRQRPVEGNAQPYIFSGQICASPVDDMQEILNAFGTVPVEEHYAESPWEAMTRYARHLMLVSYDTEQENAICSEVFRDVYEAIQKAGDQGLSMEEVSQVIDIPGVMTAGLIVDVLQGFGWILKVNAYNSVRVVDALYRSKYFLTSVASSDKSYQPPSMTKSIQSSSCHLSNCTIDHDITGAKSRMERDISIDDVHKVTILNFPEEGLEPSNKNPIYNKNEGSSKGKVVSHGMNYENEKPFPSGEVCMPILPWINGDGTINNIVYKGLQRRVLGIVMQNPGILEDDIICQIDALNQQNCKTLLESMILDKHLIVRMMHQTKLNAPPALLRDCLGSTFSKSKSTFRKHFFANPMSTSFL</sequence>
<accession>A0AAD7PDH0</accession>
<evidence type="ECO:0000256" key="4">
    <source>
        <dbReference type="ARBA" id="ARBA00023163"/>
    </source>
</evidence>
<evidence type="ECO:0000259" key="10">
    <source>
        <dbReference type="Pfam" id="PF24538"/>
    </source>
</evidence>
<feature type="domain" description="DUF7647" evidence="13">
    <location>
        <begin position="731"/>
        <end position="910"/>
    </location>
</feature>
<dbReference type="Pfam" id="PF24101">
    <property type="entry name" value="WHD_GTF3C1"/>
    <property type="match status" value="1"/>
</dbReference>
<evidence type="ECO:0000256" key="6">
    <source>
        <dbReference type="SAM" id="MobiDB-lite"/>
    </source>
</evidence>
<dbReference type="InterPro" id="IPR035625">
    <property type="entry name" value="Tfc3-like_eWH"/>
</dbReference>
<feature type="domain" description="General transcription factor 3C polypeptide 1 winged-helix" evidence="8">
    <location>
        <begin position="1"/>
        <end position="101"/>
    </location>
</feature>
<feature type="domain" description="GTF3C1 extended winged-helix" evidence="9">
    <location>
        <begin position="542"/>
        <end position="649"/>
    </location>
</feature>
<keyword evidence="15" id="KW-1185">Reference proteome</keyword>
<dbReference type="Pfam" id="PF04182">
    <property type="entry name" value="B-block_TFIIIC"/>
    <property type="match status" value="1"/>
</dbReference>
<organism evidence="14 15">
    <name type="scientific">Quillaja saponaria</name>
    <name type="common">Soap bark tree</name>
    <dbReference type="NCBI Taxonomy" id="32244"/>
    <lineage>
        <taxon>Eukaryota</taxon>
        <taxon>Viridiplantae</taxon>
        <taxon>Streptophyta</taxon>
        <taxon>Embryophyta</taxon>
        <taxon>Tracheophyta</taxon>
        <taxon>Spermatophyta</taxon>
        <taxon>Magnoliopsida</taxon>
        <taxon>eudicotyledons</taxon>
        <taxon>Gunneridae</taxon>
        <taxon>Pentapetalae</taxon>
        <taxon>rosids</taxon>
        <taxon>fabids</taxon>
        <taxon>Fabales</taxon>
        <taxon>Quillajaceae</taxon>
        <taxon>Quillaja</taxon>
    </lineage>
</organism>
<evidence type="ECO:0000259" key="9">
    <source>
        <dbReference type="Pfam" id="PF24101"/>
    </source>
</evidence>
<dbReference type="EMBL" id="JARAOO010000011">
    <property type="protein sequence ID" value="KAJ7951536.1"/>
    <property type="molecule type" value="Genomic_DNA"/>
</dbReference>
<comment type="subcellular location">
    <subcellularLocation>
        <location evidence="1">Nucleus</location>
    </subcellularLocation>
</comment>
<evidence type="ECO:0000259" key="13">
    <source>
        <dbReference type="Pfam" id="PF24658"/>
    </source>
</evidence>
<keyword evidence="3" id="KW-0238">DNA-binding</keyword>
<dbReference type="InterPro" id="IPR044210">
    <property type="entry name" value="Tfc3-like"/>
</dbReference>
<dbReference type="Pfam" id="PF24538">
    <property type="entry name" value="DUF7599"/>
    <property type="match status" value="1"/>
</dbReference>
<dbReference type="SUPFAM" id="SSF46785">
    <property type="entry name" value="Winged helix' DNA-binding domain"/>
    <property type="match status" value="1"/>
</dbReference>
<evidence type="ECO:0000256" key="5">
    <source>
        <dbReference type="ARBA" id="ARBA00023242"/>
    </source>
</evidence>